<comment type="similarity">
    <text evidence="2 9">Belongs to the Wnt family.</text>
</comment>
<comment type="function">
    <text evidence="9">Ligand for members of the frizzled family of seven transmembrane receptors.</text>
</comment>
<evidence type="ECO:0000256" key="4">
    <source>
        <dbReference type="ARBA" id="ARBA00022525"/>
    </source>
</evidence>
<gene>
    <name evidence="10" type="primary">wnt3</name>
</gene>
<keyword evidence="4" id="KW-0964">Secreted</keyword>
<dbReference type="EMBL" id="AJ534399">
    <property type="protein sequence ID" value="CAD58961.1"/>
    <property type="molecule type" value="mRNA"/>
</dbReference>
<protein>
    <recommendedName>
        <fullName evidence="9">Protein Wnt</fullName>
    </recommendedName>
</protein>
<dbReference type="InterPro" id="IPR005817">
    <property type="entry name" value="Wnt"/>
</dbReference>
<keyword evidence="8" id="KW-0449">Lipoprotein</keyword>
<sequence>QQGFEEKDIELRTHEKIERSNVLAKANLHSVPSSNADLTSSFTHYVCRGNIIRLLQLHPSNSTHYPSYVAEPIICTQVPGLGTRQLRFCSSNTDLMPSIAHGTKMGIDQCKHQFSDRSGFNQNEIRCTTAILIFLNSFVRTGGIVPRNLYVPLAQSDDETYSGLYWKEVTKRLNKTLAVTCIFDEFCILLNRNCYHQLKDPSKEAAFVHAINSAGVAHSITKACSSGDMRSCGCDDRVKASRQFVDAPDQGRDARAIMNRHNNEAGRQVLLRKMQIKCKCHGVSGSCQFRTCLWALPHFNNVGSELKQMYVKAKNMRVERHLETRGIAESLVPGPTTLRPPTTNDLVYYQASHDYCELSAYKGPAVDSATPPRTAWTIATCFAVDADIPQHIKLGSKSADADSNGAARLHAKNALYITKSTLVFDRSRRREVIITPSEVRDKRYTTASPNALALFY</sequence>
<dbReference type="PRINTS" id="PR01349">
    <property type="entry name" value="WNTPROTEIN"/>
</dbReference>
<evidence type="ECO:0000256" key="2">
    <source>
        <dbReference type="ARBA" id="ARBA00005683"/>
    </source>
</evidence>
<dbReference type="SMART" id="SM00097">
    <property type="entry name" value="WNT1"/>
    <property type="match status" value="1"/>
</dbReference>
<proteinExistence type="evidence at transcript level"/>
<dbReference type="GO" id="GO:0016055">
    <property type="term" value="P:Wnt signaling pathway"/>
    <property type="evidence" value="ECO:0007669"/>
    <property type="project" value="UniProtKB-KW"/>
</dbReference>
<keyword evidence="5" id="KW-0272">Extracellular matrix</keyword>
<comment type="subcellular location">
    <subcellularLocation>
        <location evidence="1 9">Secreted</location>
        <location evidence="1 9">Extracellular space</location>
        <location evidence="1 9">Extracellular matrix</location>
    </subcellularLocation>
</comment>
<dbReference type="PANTHER" id="PTHR12027:SF100">
    <property type="entry name" value="PROTEIN WNT"/>
    <property type="match status" value="1"/>
</dbReference>
<keyword evidence="7" id="KW-1015">Disulfide bond</keyword>
<dbReference type="PANTHER" id="PTHR12027">
    <property type="entry name" value="WNT RELATED"/>
    <property type="match status" value="1"/>
</dbReference>
<keyword evidence="6 9" id="KW-0879">Wnt signaling pathway</keyword>
<evidence type="ECO:0000256" key="9">
    <source>
        <dbReference type="RuleBase" id="RU003500"/>
    </source>
</evidence>
<evidence type="ECO:0000256" key="8">
    <source>
        <dbReference type="ARBA" id="ARBA00023288"/>
    </source>
</evidence>
<keyword evidence="3 9" id="KW-0217">Developmental protein</keyword>
<evidence type="ECO:0000256" key="6">
    <source>
        <dbReference type="ARBA" id="ARBA00022687"/>
    </source>
</evidence>
<evidence type="ECO:0000256" key="5">
    <source>
        <dbReference type="ARBA" id="ARBA00022530"/>
    </source>
</evidence>
<organism evidence="10">
    <name type="scientific">Ciona intestinalis</name>
    <name type="common">Transparent sea squirt</name>
    <name type="synonym">Ascidia intestinalis</name>
    <dbReference type="NCBI Taxonomy" id="7719"/>
    <lineage>
        <taxon>Eukaryota</taxon>
        <taxon>Metazoa</taxon>
        <taxon>Chordata</taxon>
        <taxon>Tunicata</taxon>
        <taxon>Ascidiacea</taxon>
        <taxon>Phlebobranchia</taxon>
        <taxon>Cionidae</taxon>
        <taxon>Ciona</taxon>
    </lineage>
</organism>
<evidence type="ECO:0000256" key="1">
    <source>
        <dbReference type="ARBA" id="ARBA00004498"/>
    </source>
</evidence>
<accession>Q70VZ5</accession>
<dbReference type="InterPro" id="IPR018161">
    <property type="entry name" value="Wnt_CS"/>
</dbReference>
<dbReference type="AlphaFoldDB" id="Q70VZ5"/>
<evidence type="ECO:0000256" key="7">
    <source>
        <dbReference type="ARBA" id="ARBA00023157"/>
    </source>
</evidence>
<dbReference type="PROSITE" id="PS00246">
    <property type="entry name" value="WNT1"/>
    <property type="match status" value="1"/>
</dbReference>
<feature type="non-terminal residue" evidence="10">
    <location>
        <position position="1"/>
    </location>
</feature>
<dbReference type="GO" id="GO:0005102">
    <property type="term" value="F:signaling receptor binding"/>
    <property type="evidence" value="ECO:0007669"/>
    <property type="project" value="InterPro"/>
</dbReference>
<name>Q70VZ5_CIOIN</name>
<reference evidence="10" key="1">
    <citation type="submission" date="2002-12" db="EMBL/GenBank/DDBJ databases">
        <title>Phylogenetic analysis of Ciona intestinalis gene superfamilies supports the hypothesis of gene expansion at the base of vertebrate ancestry.</title>
        <authorList>
            <person name="Leveugle M."/>
            <person name="Prat K."/>
            <person name="Popovici C."/>
            <person name="Birnbaum D."/>
            <person name="Coulier F."/>
        </authorList>
    </citation>
    <scope>NUCLEOTIDE SEQUENCE</scope>
</reference>
<dbReference type="GO" id="GO:0005576">
    <property type="term" value="C:extracellular region"/>
    <property type="evidence" value="ECO:0007669"/>
    <property type="project" value="InterPro"/>
</dbReference>
<dbReference type="Pfam" id="PF00110">
    <property type="entry name" value="wnt"/>
    <property type="match status" value="2"/>
</dbReference>
<evidence type="ECO:0000256" key="3">
    <source>
        <dbReference type="ARBA" id="ARBA00022473"/>
    </source>
</evidence>
<evidence type="ECO:0000313" key="10">
    <source>
        <dbReference type="EMBL" id="CAD58961.1"/>
    </source>
</evidence>